<evidence type="ECO:0000256" key="4">
    <source>
        <dbReference type="ARBA" id="ARBA00022917"/>
    </source>
</evidence>
<sequence length="160" mass="18501">VVIFLVNRVVPRFRNIRPGRFAERLGFLFGKKLMGFKEVTGRYNGPAIETAVLKFWKEHAVFQSTLEMSHGRPLFTFNEGPPTANGKPGIHHVLARSFKDIYPRYKTMRGYHVPRKAGWDTHGLPVEHEVEKHLKKEGLIESYDKQEIEEKVGIAEFTRL</sequence>
<keyword evidence="1" id="KW-0436">Ligase</keyword>
<keyword evidence="2" id="KW-0547">Nucleotide-binding</keyword>
<proteinExistence type="predicted"/>
<dbReference type="GO" id="GO:0006428">
    <property type="term" value="P:isoleucyl-tRNA aminoacylation"/>
    <property type="evidence" value="ECO:0007669"/>
    <property type="project" value="TreeGrafter"/>
</dbReference>
<dbReference type="InterPro" id="IPR014729">
    <property type="entry name" value="Rossmann-like_a/b/a_fold"/>
</dbReference>
<keyword evidence="4" id="KW-0648">Protein biosynthesis</keyword>
<evidence type="ECO:0000256" key="5">
    <source>
        <dbReference type="ARBA" id="ARBA00023146"/>
    </source>
</evidence>
<keyword evidence="3" id="KW-0067">ATP-binding</keyword>
<accession>A0A382BYD2</accession>
<keyword evidence="5" id="KW-0030">Aminoacyl-tRNA synthetase</keyword>
<reference evidence="7" key="1">
    <citation type="submission" date="2018-05" db="EMBL/GenBank/DDBJ databases">
        <authorList>
            <person name="Lanie J.A."/>
            <person name="Ng W.-L."/>
            <person name="Kazmierczak K.M."/>
            <person name="Andrzejewski T.M."/>
            <person name="Davidsen T.M."/>
            <person name="Wayne K.J."/>
            <person name="Tettelin H."/>
            <person name="Glass J.I."/>
            <person name="Rusch D."/>
            <person name="Podicherti R."/>
            <person name="Tsui H.-C.T."/>
            <person name="Winkler M.E."/>
        </authorList>
    </citation>
    <scope>NUCLEOTIDE SEQUENCE</scope>
</reference>
<evidence type="ECO:0000256" key="2">
    <source>
        <dbReference type="ARBA" id="ARBA00022741"/>
    </source>
</evidence>
<evidence type="ECO:0000259" key="6">
    <source>
        <dbReference type="Pfam" id="PF00133"/>
    </source>
</evidence>
<evidence type="ECO:0000256" key="3">
    <source>
        <dbReference type="ARBA" id="ARBA00022840"/>
    </source>
</evidence>
<name>A0A382BYD2_9ZZZZ</name>
<protein>
    <recommendedName>
        <fullName evidence="6">Aminoacyl-tRNA synthetase class Ia domain-containing protein</fullName>
    </recommendedName>
</protein>
<feature type="domain" description="Aminoacyl-tRNA synthetase class Ia" evidence="6">
    <location>
        <begin position="52"/>
        <end position="152"/>
    </location>
</feature>
<dbReference type="SUPFAM" id="SSF52374">
    <property type="entry name" value="Nucleotidylyl transferase"/>
    <property type="match status" value="1"/>
</dbReference>
<dbReference type="Pfam" id="PF00133">
    <property type="entry name" value="tRNA-synt_1"/>
    <property type="match status" value="1"/>
</dbReference>
<dbReference type="InterPro" id="IPR002300">
    <property type="entry name" value="aa-tRNA-synth_Ia"/>
</dbReference>
<dbReference type="AlphaFoldDB" id="A0A382BYD2"/>
<feature type="non-terminal residue" evidence="7">
    <location>
        <position position="1"/>
    </location>
</feature>
<dbReference type="GO" id="GO:0005524">
    <property type="term" value="F:ATP binding"/>
    <property type="evidence" value="ECO:0007669"/>
    <property type="project" value="UniProtKB-KW"/>
</dbReference>
<gene>
    <name evidence="7" type="ORF">METZ01_LOCUS171672</name>
</gene>
<dbReference type="EMBL" id="UINC01031957">
    <property type="protein sequence ID" value="SVB18818.1"/>
    <property type="molecule type" value="Genomic_DNA"/>
</dbReference>
<evidence type="ECO:0000313" key="7">
    <source>
        <dbReference type="EMBL" id="SVB18818.1"/>
    </source>
</evidence>
<dbReference type="PANTHER" id="PTHR42780">
    <property type="entry name" value="SOLEUCYL-TRNA SYNTHETASE"/>
    <property type="match status" value="1"/>
</dbReference>
<dbReference type="InterPro" id="IPR023586">
    <property type="entry name" value="Ile-tRNA-ligase_type2"/>
</dbReference>
<dbReference type="PANTHER" id="PTHR42780:SF1">
    <property type="entry name" value="ISOLEUCINE--TRNA LIGASE, CYTOPLASMIC"/>
    <property type="match status" value="1"/>
</dbReference>
<evidence type="ECO:0000256" key="1">
    <source>
        <dbReference type="ARBA" id="ARBA00022598"/>
    </source>
</evidence>
<organism evidence="7">
    <name type="scientific">marine metagenome</name>
    <dbReference type="NCBI Taxonomy" id="408172"/>
    <lineage>
        <taxon>unclassified sequences</taxon>
        <taxon>metagenomes</taxon>
        <taxon>ecological metagenomes</taxon>
    </lineage>
</organism>
<dbReference type="Gene3D" id="3.40.50.620">
    <property type="entry name" value="HUPs"/>
    <property type="match status" value="1"/>
</dbReference>
<dbReference type="GO" id="GO:0004822">
    <property type="term" value="F:isoleucine-tRNA ligase activity"/>
    <property type="evidence" value="ECO:0007669"/>
    <property type="project" value="InterPro"/>
</dbReference>
<feature type="non-terminal residue" evidence="7">
    <location>
        <position position="160"/>
    </location>
</feature>